<comment type="caution">
    <text evidence="9">The sequence shown here is derived from an EMBL/GenBank/DDBJ whole genome shotgun (WGS) entry which is preliminary data.</text>
</comment>
<keyword evidence="6" id="KW-0067">ATP-binding</keyword>
<evidence type="ECO:0000256" key="4">
    <source>
        <dbReference type="ARBA" id="ARBA00022741"/>
    </source>
</evidence>
<feature type="domain" description="NB-ARC" evidence="7">
    <location>
        <begin position="47"/>
        <end position="160"/>
    </location>
</feature>
<keyword evidence="10" id="KW-1185">Reference proteome</keyword>
<dbReference type="InterPro" id="IPR032675">
    <property type="entry name" value="LRR_dom_sf"/>
</dbReference>
<evidence type="ECO:0000256" key="2">
    <source>
        <dbReference type="ARBA" id="ARBA00022614"/>
    </source>
</evidence>
<evidence type="ECO:0000256" key="6">
    <source>
        <dbReference type="ARBA" id="ARBA00022840"/>
    </source>
</evidence>
<proteinExistence type="inferred from homology"/>
<evidence type="ECO:0000313" key="9">
    <source>
        <dbReference type="EMBL" id="KAG6421502.1"/>
    </source>
</evidence>
<evidence type="ECO:0000256" key="5">
    <source>
        <dbReference type="ARBA" id="ARBA00022821"/>
    </source>
</evidence>
<gene>
    <name evidence="9" type="ORF">SASPL_118056</name>
</gene>
<evidence type="ECO:0000259" key="8">
    <source>
        <dbReference type="Pfam" id="PF23559"/>
    </source>
</evidence>
<dbReference type="PRINTS" id="PR00364">
    <property type="entry name" value="DISEASERSIST"/>
</dbReference>
<dbReference type="InterPro" id="IPR027417">
    <property type="entry name" value="P-loop_NTPase"/>
</dbReference>
<comment type="similarity">
    <text evidence="1">Belongs to the disease resistance NB-LRR family.</text>
</comment>
<organism evidence="9">
    <name type="scientific">Salvia splendens</name>
    <name type="common">Scarlet sage</name>
    <dbReference type="NCBI Taxonomy" id="180675"/>
    <lineage>
        <taxon>Eukaryota</taxon>
        <taxon>Viridiplantae</taxon>
        <taxon>Streptophyta</taxon>
        <taxon>Embryophyta</taxon>
        <taxon>Tracheophyta</taxon>
        <taxon>Spermatophyta</taxon>
        <taxon>Magnoliopsida</taxon>
        <taxon>eudicotyledons</taxon>
        <taxon>Gunneridae</taxon>
        <taxon>Pentapetalae</taxon>
        <taxon>asterids</taxon>
        <taxon>lamiids</taxon>
        <taxon>Lamiales</taxon>
        <taxon>Lamiaceae</taxon>
        <taxon>Nepetoideae</taxon>
        <taxon>Mentheae</taxon>
        <taxon>Salviinae</taxon>
        <taxon>Salvia</taxon>
        <taxon>Salvia subgen. Calosphace</taxon>
        <taxon>core Calosphace</taxon>
    </lineage>
</organism>
<dbReference type="PANTHER" id="PTHR23155">
    <property type="entry name" value="DISEASE RESISTANCE PROTEIN RP"/>
    <property type="match status" value="1"/>
</dbReference>
<sequence>MTLVSNVSKFIFTQDQSIRREKVVGFKDEEATLLGYLMDEKEKLNVISIIGMFNTKDVFLNILRKFTSDDRSGLSDEELAPLVHKYLSKEKFLLVLDDVWSPDHWQVIQTVLPSNNKLSKVMITSSLKTVGERARASHFTEPHNLRFFKLEESWELLQLECHGVPLTVGVVGGILVDLFVKTRASRLLKTLWKDVSDNVSKFAQNNEEKSISEAVELSYKKLPAHLRECFLYMAVFPEEHVIPAWMLTRLWIAEGYVRPKIGSLEEAAEQNLNDLVNRNLLMLDHTNLMGEIKTCRVHDMIREFCKDRAVEQKLFQEIRKNKGVFEPPVSEVQKFHRLCFHSDVPTFFKTFLDWKHMSALSEIQSLEVLKLKENAFIGTSWNAAASIFKNLQVLVIIDADIVLWVVSTNSFPCLGCVVLKNCDKLEHIPVELGQKLKFMEIERIHRSAVESAKRIEVVKREEEEERRPKERVQFKLQIGPGCGRGPN</sequence>
<dbReference type="AlphaFoldDB" id="A0A8X8ZWW4"/>
<dbReference type="Gene3D" id="1.10.10.10">
    <property type="entry name" value="Winged helix-like DNA-binding domain superfamily/Winged helix DNA-binding domain"/>
    <property type="match status" value="1"/>
</dbReference>
<evidence type="ECO:0008006" key="11">
    <source>
        <dbReference type="Google" id="ProtNLM"/>
    </source>
</evidence>
<evidence type="ECO:0000256" key="1">
    <source>
        <dbReference type="ARBA" id="ARBA00008894"/>
    </source>
</evidence>
<keyword evidence="2" id="KW-0433">Leucine-rich repeat</keyword>
<keyword evidence="4" id="KW-0547">Nucleotide-binding</keyword>
<dbReference type="SUPFAM" id="SSF52540">
    <property type="entry name" value="P-loop containing nucleoside triphosphate hydrolases"/>
    <property type="match status" value="1"/>
</dbReference>
<dbReference type="Pfam" id="PF23559">
    <property type="entry name" value="WHD_DRP"/>
    <property type="match status" value="1"/>
</dbReference>
<dbReference type="EMBL" id="PNBA02000006">
    <property type="protein sequence ID" value="KAG6421502.1"/>
    <property type="molecule type" value="Genomic_DNA"/>
</dbReference>
<protein>
    <recommendedName>
        <fullName evidence="11">NB-ARC domain-containing protein</fullName>
    </recommendedName>
</protein>
<dbReference type="InterPro" id="IPR002182">
    <property type="entry name" value="NB-ARC"/>
</dbReference>
<dbReference type="Pfam" id="PF00931">
    <property type="entry name" value="NB-ARC"/>
    <property type="match status" value="1"/>
</dbReference>
<reference evidence="9" key="2">
    <citation type="submission" date="2020-08" db="EMBL/GenBank/DDBJ databases">
        <title>Plant Genome Project.</title>
        <authorList>
            <person name="Zhang R.-G."/>
        </authorList>
    </citation>
    <scope>NUCLEOTIDE SEQUENCE</scope>
    <source>
        <strain evidence="9">Huo1</strain>
        <tissue evidence="9">Leaf</tissue>
    </source>
</reference>
<name>A0A8X8ZWW4_SALSN</name>
<reference evidence="9" key="1">
    <citation type="submission" date="2018-01" db="EMBL/GenBank/DDBJ databases">
        <authorList>
            <person name="Mao J.F."/>
        </authorList>
    </citation>
    <scope>NUCLEOTIDE SEQUENCE</scope>
    <source>
        <strain evidence="9">Huo1</strain>
        <tissue evidence="9">Leaf</tissue>
    </source>
</reference>
<evidence type="ECO:0000256" key="3">
    <source>
        <dbReference type="ARBA" id="ARBA00022737"/>
    </source>
</evidence>
<feature type="domain" description="Disease resistance protein winged helix" evidence="8">
    <location>
        <begin position="235"/>
        <end position="304"/>
    </location>
</feature>
<dbReference type="PANTHER" id="PTHR23155:SF1193">
    <property type="entry name" value="DISEASE RESISTANCE PROTEIN RPP13-RELATED"/>
    <property type="match status" value="1"/>
</dbReference>
<dbReference type="InterPro" id="IPR044974">
    <property type="entry name" value="Disease_R_plants"/>
</dbReference>
<dbReference type="GO" id="GO:0043531">
    <property type="term" value="F:ADP binding"/>
    <property type="evidence" value="ECO:0007669"/>
    <property type="project" value="InterPro"/>
</dbReference>
<dbReference type="GO" id="GO:0098542">
    <property type="term" value="P:defense response to other organism"/>
    <property type="evidence" value="ECO:0007669"/>
    <property type="project" value="TreeGrafter"/>
</dbReference>
<keyword evidence="5" id="KW-0611">Plant defense</keyword>
<keyword evidence="3" id="KW-0677">Repeat</keyword>
<dbReference type="InterPro" id="IPR058922">
    <property type="entry name" value="WHD_DRP"/>
</dbReference>
<dbReference type="Gene3D" id="3.40.50.300">
    <property type="entry name" value="P-loop containing nucleotide triphosphate hydrolases"/>
    <property type="match status" value="1"/>
</dbReference>
<accession>A0A8X8ZWW4</accession>
<evidence type="ECO:0000259" key="7">
    <source>
        <dbReference type="Pfam" id="PF00931"/>
    </source>
</evidence>
<evidence type="ECO:0000313" key="10">
    <source>
        <dbReference type="Proteomes" id="UP000298416"/>
    </source>
</evidence>
<dbReference type="Gene3D" id="3.80.10.10">
    <property type="entry name" value="Ribonuclease Inhibitor"/>
    <property type="match status" value="1"/>
</dbReference>
<dbReference type="Proteomes" id="UP000298416">
    <property type="component" value="Unassembled WGS sequence"/>
</dbReference>
<dbReference type="FunFam" id="1.10.10.10:FF:000322">
    <property type="entry name" value="Probable disease resistance protein At1g63360"/>
    <property type="match status" value="1"/>
</dbReference>
<dbReference type="GO" id="GO:0005524">
    <property type="term" value="F:ATP binding"/>
    <property type="evidence" value="ECO:0007669"/>
    <property type="project" value="UniProtKB-KW"/>
</dbReference>
<dbReference type="InterPro" id="IPR036388">
    <property type="entry name" value="WH-like_DNA-bd_sf"/>
</dbReference>